<dbReference type="Proteomes" id="UP001177023">
    <property type="component" value="Unassembled WGS sequence"/>
</dbReference>
<reference evidence="2" key="1">
    <citation type="submission" date="2023-06" db="EMBL/GenBank/DDBJ databases">
        <authorList>
            <person name="Delattre M."/>
        </authorList>
    </citation>
    <scope>NUCLEOTIDE SEQUENCE</scope>
    <source>
        <strain evidence="2">AF72</strain>
    </source>
</reference>
<keyword evidence="1" id="KW-0472">Membrane</keyword>
<keyword evidence="1" id="KW-1133">Transmembrane helix</keyword>
<feature type="non-terminal residue" evidence="2">
    <location>
        <position position="1"/>
    </location>
</feature>
<feature type="transmembrane region" description="Helical" evidence="1">
    <location>
        <begin position="79"/>
        <end position="98"/>
    </location>
</feature>
<dbReference type="EMBL" id="CATQJA010002710">
    <property type="protein sequence ID" value="CAJ0587638.1"/>
    <property type="molecule type" value="Genomic_DNA"/>
</dbReference>
<sequence length="591" mass="66147">MDKPTQMNVLVDDQSEASDDENVYRVLDGKVLASDGCDLYDLDHTDPAVRQFLLFAKTLRFTGIRYTAFDSKLAIAFKIFYQLVMVALAFYTVGYDLFHTINLPDGVSGTTYQDAIWCLQALICQAFLTANQMQLSVGKFFHIYRHARIDDHGMTTPDDETTVQFISSCRHPKQGSPFGRLAIYKGYEFRLNRRNVLKGGQVQLYWNCAGAGCKVRMNTDEAGHLLKYPKEHDHERPERKLATQRLKEAVRAAVTQAPWLPVGGLIADTLADLPETSSRPSASSLKQFARRERIRELRSFIFCQQNSQGVPVPAFDAEMVPEDKPVTSLNDLLSATVPDEEPVTSLKSLDALLQFAPNDPETLPEEKPVTSLDDLLQFQPADPEDNPETALNSLHDLFQFTPSDPEVVIPKEKPDTSLNSLKALLKLAPYNPEVVIPEEKPDNSLNSLHDLFKSTSSGPGVVVPKEKPDPSLNSLRALLKMTPHHPKVNIPDEKPDTSLESLNAFLKFAPNNTEVVIPEKKPDTSLNFINDLCKFIPHNPEVVTLNGKPYISLDSLKALLTFIPNNPENISDENPDISRDYVKDFLQFTPS</sequence>
<keyword evidence="1" id="KW-0812">Transmembrane</keyword>
<evidence type="ECO:0000313" key="2">
    <source>
        <dbReference type="EMBL" id="CAJ0587638.1"/>
    </source>
</evidence>
<gene>
    <name evidence="2" type="ORF">MSPICULIGERA_LOCUS25594</name>
</gene>
<keyword evidence="3" id="KW-1185">Reference proteome</keyword>
<name>A0AA36DJB8_9BILA</name>
<dbReference type="AlphaFoldDB" id="A0AA36DJB8"/>
<comment type="caution">
    <text evidence="2">The sequence shown here is derived from an EMBL/GenBank/DDBJ whole genome shotgun (WGS) entry which is preliminary data.</text>
</comment>
<protein>
    <submittedName>
        <fullName evidence="2">Uncharacterized protein</fullName>
    </submittedName>
</protein>
<proteinExistence type="predicted"/>
<accession>A0AA36DJB8</accession>
<evidence type="ECO:0000256" key="1">
    <source>
        <dbReference type="SAM" id="Phobius"/>
    </source>
</evidence>
<organism evidence="2 3">
    <name type="scientific">Mesorhabditis spiculigera</name>
    <dbReference type="NCBI Taxonomy" id="96644"/>
    <lineage>
        <taxon>Eukaryota</taxon>
        <taxon>Metazoa</taxon>
        <taxon>Ecdysozoa</taxon>
        <taxon>Nematoda</taxon>
        <taxon>Chromadorea</taxon>
        <taxon>Rhabditida</taxon>
        <taxon>Rhabditina</taxon>
        <taxon>Rhabditomorpha</taxon>
        <taxon>Rhabditoidea</taxon>
        <taxon>Rhabditidae</taxon>
        <taxon>Mesorhabditinae</taxon>
        <taxon>Mesorhabditis</taxon>
    </lineage>
</organism>
<evidence type="ECO:0000313" key="3">
    <source>
        <dbReference type="Proteomes" id="UP001177023"/>
    </source>
</evidence>
<dbReference type="Gene3D" id="2.20.25.240">
    <property type="match status" value="1"/>
</dbReference>
<dbReference type="SUPFAM" id="SSF48371">
    <property type="entry name" value="ARM repeat"/>
    <property type="match status" value="1"/>
</dbReference>
<dbReference type="InterPro" id="IPR016024">
    <property type="entry name" value="ARM-type_fold"/>
</dbReference>